<dbReference type="EMBL" id="VOXD01000048">
    <property type="protein sequence ID" value="TXF85247.1"/>
    <property type="molecule type" value="Genomic_DNA"/>
</dbReference>
<reference evidence="1 2" key="1">
    <citation type="submission" date="2019-08" db="EMBL/GenBank/DDBJ databases">
        <title>Lewinella sp. strain SSH13 Genome sequencing and assembly.</title>
        <authorList>
            <person name="Kim I."/>
        </authorList>
    </citation>
    <scope>NUCLEOTIDE SEQUENCE [LARGE SCALE GENOMIC DNA]</scope>
    <source>
        <strain evidence="1 2">SSH13</strain>
    </source>
</reference>
<evidence type="ECO:0000313" key="1">
    <source>
        <dbReference type="EMBL" id="TXF85247.1"/>
    </source>
</evidence>
<dbReference type="Proteomes" id="UP000321907">
    <property type="component" value="Unassembled WGS sequence"/>
</dbReference>
<keyword evidence="2" id="KW-1185">Reference proteome</keyword>
<accession>A0A5C7FD69</accession>
<evidence type="ECO:0000313" key="2">
    <source>
        <dbReference type="Proteomes" id="UP000321907"/>
    </source>
</evidence>
<dbReference type="AlphaFoldDB" id="A0A5C7FD69"/>
<organism evidence="1 2">
    <name type="scientific">Neolewinella aurantiaca</name>
    <dbReference type="NCBI Taxonomy" id="2602767"/>
    <lineage>
        <taxon>Bacteria</taxon>
        <taxon>Pseudomonadati</taxon>
        <taxon>Bacteroidota</taxon>
        <taxon>Saprospiria</taxon>
        <taxon>Saprospirales</taxon>
        <taxon>Lewinellaceae</taxon>
        <taxon>Neolewinella</taxon>
    </lineage>
</organism>
<name>A0A5C7FD69_9BACT</name>
<sequence>MASRLNQRLIKHQSDVVFELPQAASPAQDDQLADEMEIFGRAEPVLIVQITKFTQLWSEHELEW</sequence>
<gene>
    <name evidence="1" type="ORF">FUA23_20815</name>
</gene>
<dbReference type="RefSeq" id="WP_147932712.1">
    <property type="nucleotide sequence ID" value="NZ_VOXD01000048.1"/>
</dbReference>
<comment type="caution">
    <text evidence="1">The sequence shown here is derived from an EMBL/GenBank/DDBJ whole genome shotgun (WGS) entry which is preliminary data.</text>
</comment>
<protein>
    <submittedName>
        <fullName evidence="1">Uncharacterized protein</fullName>
    </submittedName>
</protein>
<proteinExistence type="predicted"/>